<evidence type="ECO:0008006" key="4">
    <source>
        <dbReference type="Google" id="ProtNLM"/>
    </source>
</evidence>
<gene>
    <name evidence="2" type="ORF">L2A60_01070</name>
</gene>
<protein>
    <recommendedName>
        <fullName evidence="4">Lipoprotein</fullName>
    </recommendedName>
</protein>
<dbReference type="EMBL" id="JAKGBZ010000001">
    <property type="protein sequence ID" value="MCF3945276.1"/>
    <property type="molecule type" value="Genomic_DNA"/>
</dbReference>
<proteinExistence type="predicted"/>
<keyword evidence="3" id="KW-1185">Reference proteome</keyword>
<evidence type="ECO:0000256" key="1">
    <source>
        <dbReference type="SAM" id="MobiDB-lite"/>
    </source>
</evidence>
<feature type="region of interest" description="Disordered" evidence="1">
    <location>
        <begin position="44"/>
        <end position="105"/>
    </location>
</feature>
<accession>A0ABS9DR90</accession>
<organism evidence="2 3">
    <name type="scientific">Acidiphilium iwatense</name>
    <dbReference type="NCBI Taxonomy" id="768198"/>
    <lineage>
        <taxon>Bacteria</taxon>
        <taxon>Pseudomonadati</taxon>
        <taxon>Pseudomonadota</taxon>
        <taxon>Alphaproteobacteria</taxon>
        <taxon>Acetobacterales</taxon>
        <taxon>Acidocellaceae</taxon>
        <taxon>Acidiphilium</taxon>
    </lineage>
</organism>
<dbReference type="Proteomes" id="UP001521209">
    <property type="component" value="Unassembled WGS sequence"/>
</dbReference>
<evidence type="ECO:0000313" key="2">
    <source>
        <dbReference type="EMBL" id="MCF3945276.1"/>
    </source>
</evidence>
<evidence type="ECO:0000313" key="3">
    <source>
        <dbReference type="Proteomes" id="UP001521209"/>
    </source>
</evidence>
<reference evidence="2 3" key="1">
    <citation type="submission" date="2022-01" db="EMBL/GenBank/DDBJ databases">
        <authorList>
            <person name="Won M."/>
            <person name="Kim S.-J."/>
            <person name="Kwon S.-W."/>
        </authorList>
    </citation>
    <scope>NUCLEOTIDE SEQUENCE [LARGE SCALE GENOMIC DNA]</scope>
    <source>
        <strain evidence="2 3">KCTC 23505</strain>
    </source>
</reference>
<feature type="compositionally biased region" description="Basic and acidic residues" evidence="1">
    <location>
        <begin position="58"/>
        <end position="74"/>
    </location>
</feature>
<dbReference type="PROSITE" id="PS51257">
    <property type="entry name" value="PROKAR_LIPOPROTEIN"/>
    <property type="match status" value="1"/>
</dbReference>
<sequence length="105" mass="10285">MAVRRLYEFGGLVLIFGMVGFLLAGCAYQAGAAGEPIGTNVMAQDMGGGNHVRPGYNDGDHDSDDRGSSARSEGHMGGFGGGHGGGDGDGDGDGGGHGGDGDGGR</sequence>
<feature type="compositionally biased region" description="Gly residues" evidence="1">
    <location>
        <begin position="75"/>
        <end position="98"/>
    </location>
</feature>
<name>A0ABS9DR90_9PROT</name>
<comment type="caution">
    <text evidence="2">The sequence shown here is derived from an EMBL/GenBank/DDBJ whole genome shotgun (WGS) entry which is preliminary data.</text>
</comment>